<dbReference type="Gene3D" id="3.40.50.1110">
    <property type="entry name" value="SGNH hydrolase"/>
    <property type="match status" value="1"/>
</dbReference>
<evidence type="ECO:0000313" key="2">
    <source>
        <dbReference type="Proteomes" id="UP000282483"/>
    </source>
</evidence>
<dbReference type="EMBL" id="AP018005">
    <property type="protein sequence ID" value="BBB14828.1"/>
    <property type="molecule type" value="Genomic_DNA"/>
</dbReference>
<sequence length="675" mass="77077">MAEIFRDLAAKASAPLFPQRRVASTYAAAAPLPQEKTEVNGTINVIGDSLSDAGKKHGKYKQKIFRWIPYRWFLHQSPEDQFTNGRVWTYPLQLRMQHQLKEISTRNPLYNVNGSFLNFNAEGKNMAEGGSTAYNYRRFINFFRRIKGFILSFFLNNIEKQSYDIKKEDQGIKPDDLNLVFAGANDFVTVGYCNEGGVSRAIKGIQTSIDLLTTTQKKTGSSNYTKNVVVFTLPDFSKTPRFQGKTEKERAQAQNMCLKFNEELKDLAQSYRYIDFRFGDIYQIKSKDKIDAILAKIKRQGIIVLGKGSHRTVYFVEKGKFVLQPSKAEPVTVKVKLAKDQQKMLGLKQGKVERNSDNTVFLDEWICQLASHAKLDTDVKVFDTAAVFNEVNENPEMYGFTSGCAIYYGFNKCEEPIKGNAVVLTKTKDNNMEVLFFQQGELVRDKKGKVRKVILNLSTELQKQLDLSVGNQAGDMRKVVGLEQKHSVWHTRIIQAAIRGYEGHFGEKIKLADIYTSILLQIKKSLPNQSRIFWDDLHPTATMHFLLELVFSEFFNNHYQLQFPRQWLDDTAILQRKEDTVELPFKSHEAPESFTFGVNNKKAKLAIFSQPNVVAASAVVKKNDNGKTRLLSADKGYYRASCLKPYSRYHLLKAATPPRIEDRVVDELKKVHFSC</sequence>
<organism evidence="1 2">
    <name type="scientific">Candidatus Rickettsiella viridis</name>
    <dbReference type="NCBI Taxonomy" id="676208"/>
    <lineage>
        <taxon>Bacteria</taxon>
        <taxon>Pseudomonadati</taxon>
        <taxon>Pseudomonadota</taxon>
        <taxon>Gammaproteobacteria</taxon>
        <taxon>Legionellales</taxon>
        <taxon>Coxiellaceae</taxon>
        <taxon>Rickettsiella</taxon>
    </lineage>
</organism>
<keyword evidence="1" id="KW-0012">Acyltransferase</keyword>
<proteinExistence type="predicted"/>
<dbReference type="InterPro" id="IPR001087">
    <property type="entry name" value="GDSL"/>
</dbReference>
<gene>
    <name evidence="1" type="ORF">RVIR1_03050</name>
</gene>
<dbReference type="KEGG" id="rvi:RVIR1_03050"/>
<dbReference type="GO" id="GO:0016746">
    <property type="term" value="F:acyltransferase activity"/>
    <property type="evidence" value="ECO:0007669"/>
    <property type="project" value="UniProtKB-KW"/>
</dbReference>
<accession>A0A2Z5UTP9</accession>
<dbReference type="PANTHER" id="PTHR45642:SF141">
    <property type="entry name" value="SECRETED EFFECTOR PROTEIN SSEJ"/>
    <property type="match status" value="1"/>
</dbReference>
<dbReference type="InterPro" id="IPR050592">
    <property type="entry name" value="GDSL_lipolytic_enzyme"/>
</dbReference>
<dbReference type="InterPro" id="IPR036514">
    <property type="entry name" value="SGNH_hydro_sf"/>
</dbReference>
<dbReference type="OrthoDB" id="5659842at2"/>
<dbReference type="Proteomes" id="UP000282483">
    <property type="component" value="Chromosome"/>
</dbReference>
<keyword evidence="2" id="KW-1185">Reference proteome</keyword>
<dbReference type="PANTHER" id="PTHR45642">
    <property type="entry name" value="GDSL ESTERASE/LIPASE EXL3"/>
    <property type="match status" value="1"/>
</dbReference>
<dbReference type="GO" id="GO:0016788">
    <property type="term" value="F:hydrolase activity, acting on ester bonds"/>
    <property type="evidence" value="ECO:0007669"/>
    <property type="project" value="InterPro"/>
</dbReference>
<keyword evidence="1" id="KW-0808">Transferase</keyword>
<evidence type="ECO:0000313" key="1">
    <source>
        <dbReference type="EMBL" id="BBB14828.1"/>
    </source>
</evidence>
<protein>
    <submittedName>
        <fullName evidence="1">Phosphatidylcholine-sterol acyltransferase</fullName>
    </submittedName>
</protein>
<dbReference type="RefSeq" id="WP_126322340.1">
    <property type="nucleotide sequence ID" value="NZ_AP018005.1"/>
</dbReference>
<reference evidence="1 2" key="1">
    <citation type="submission" date="2017-03" db="EMBL/GenBank/DDBJ databases">
        <title>The genome sequence of Candidatus Rickettsiella viridis.</title>
        <authorList>
            <person name="Nikoh N."/>
            <person name="Tsuchida T."/>
            <person name="Yamaguchi K."/>
            <person name="Maeda T."/>
            <person name="Shigenobu S."/>
            <person name="Fukatsu T."/>
        </authorList>
    </citation>
    <scope>NUCLEOTIDE SEQUENCE [LARGE SCALE GENOMIC DNA]</scope>
    <source>
        <strain evidence="1 2">Ap-RA04</strain>
    </source>
</reference>
<dbReference type="AlphaFoldDB" id="A0A2Z5UTP9"/>
<dbReference type="Pfam" id="PF00657">
    <property type="entry name" value="Lipase_GDSL"/>
    <property type="match status" value="1"/>
</dbReference>
<name>A0A2Z5UTP9_9COXI</name>